<evidence type="ECO:0000256" key="3">
    <source>
        <dbReference type="ARBA" id="ARBA00022475"/>
    </source>
</evidence>
<keyword evidence="10" id="KW-1185">Reference proteome</keyword>
<organism evidence="9 10">
    <name type="scientific">Methanococcoides methylutens</name>
    <dbReference type="NCBI Taxonomy" id="2226"/>
    <lineage>
        <taxon>Archaea</taxon>
        <taxon>Methanobacteriati</taxon>
        <taxon>Methanobacteriota</taxon>
        <taxon>Stenosarchaea group</taxon>
        <taxon>Methanomicrobia</taxon>
        <taxon>Methanosarcinales</taxon>
        <taxon>Methanosarcinaceae</taxon>
        <taxon>Methanococcoides</taxon>
    </lineage>
</organism>
<keyword evidence="2 8" id="KW-0813">Transport</keyword>
<dbReference type="RefSeq" id="WP_048195195.1">
    <property type="nucleotide sequence ID" value="NZ_CAAGSM010000001.1"/>
</dbReference>
<evidence type="ECO:0000256" key="1">
    <source>
        <dbReference type="ARBA" id="ARBA00005901"/>
    </source>
</evidence>
<comment type="caution">
    <text evidence="9">The sequence shown here is derived from an EMBL/GenBank/DDBJ whole genome shotgun (WGS) entry which is preliminary data.</text>
</comment>
<keyword evidence="4 8" id="KW-0375">Hydrogen ion transport</keyword>
<evidence type="ECO:0000313" key="9">
    <source>
        <dbReference type="EMBL" id="KGK97996.1"/>
    </source>
</evidence>
<sequence>MGLETVIKDIMDAAQAEVTMINAGADSEVSQILDEARQTAKNIMGDRLAKAEDDIKRLRQQETSSANLEVKRAMLNARKEVLDKVYNNAVESIVSLPAEKQEELLKAIIEENEGNGSKIYSNKDSEELVRKLSSLEYAGNVDCIGGVVIENNDGTVRLDYTYDIILKNVNEQSLKQTSDILFG</sequence>
<dbReference type="AlphaFoldDB" id="A0A099T198"/>
<keyword evidence="6 8" id="KW-0472">Membrane</keyword>
<dbReference type="OrthoDB" id="4691at2157"/>
<comment type="similarity">
    <text evidence="1 8">Belongs to the V-ATPase E subunit family.</text>
</comment>
<reference evidence="9 10" key="1">
    <citation type="submission" date="2014-09" db="EMBL/GenBank/DDBJ databases">
        <title>Draft genome sequence of an obligately methylotrophic methanogen, Methanococcoides methylutens, isolated from marine sediment.</title>
        <authorList>
            <person name="Guan Y."/>
            <person name="Ngugi D.K."/>
            <person name="Blom J."/>
            <person name="Ali S."/>
            <person name="Ferry J.G."/>
            <person name="Stingl U."/>
        </authorList>
    </citation>
    <scope>NUCLEOTIDE SEQUENCE [LARGE SCALE GENOMIC DNA]</scope>
    <source>
        <strain evidence="9 10">DSM 2657</strain>
    </source>
</reference>
<dbReference type="GO" id="GO:0042777">
    <property type="term" value="P:proton motive force-driven plasma membrane ATP synthesis"/>
    <property type="evidence" value="ECO:0007669"/>
    <property type="project" value="UniProtKB-UniRule"/>
</dbReference>
<dbReference type="NCBIfam" id="NF002629">
    <property type="entry name" value="PRK02292.1"/>
    <property type="match status" value="1"/>
</dbReference>
<gene>
    <name evidence="8" type="primary">atpE</name>
    <name evidence="9" type="ORF">LI82_09620</name>
</gene>
<dbReference type="GO" id="GO:0005524">
    <property type="term" value="F:ATP binding"/>
    <property type="evidence" value="ECO:0007669"/>
    <property type="project" value="UniProtKB-UniRule"/>
</dbReference>
<name>A0A099T198_METMT</name>
<evidence type="ECO:0000256" key="6">
    <source>
        <dbReference type="ARBA" id="ARBA00023136"/>
    </source>
</evidence>
<dbReference type="GO" id="GO:0005886">
    <property type="term" value="C:plasma membrane"/>
    <property type="evidence" value="ECO:0007669"/>
    <property type="project" value="UniProtKB-SubCell"/>
</dbReference>
<evidence type="ECO:0000256" key="4">
    <source>
        <dbReference type="ARBA" id="ARBA00022781"/>
    </source>
</evidence>
<accession>A0A099T198</accession>
<evidence type="ECO:0000256" key="7">
    <source>
        <dbReference type="ARBA" id="ARBA00023310"/>
    </source>
</evidence>
<dbReference type="Pfam" id="PF01991">
    <property type="entry name" value="vATP-synt_E"/>
    <property type="match status" value="1"/>
</dbReference>
<dbReference type="GO" id="GO:0046933">
    <property type="term" value="F:proton-transporting ATP synthase activity, rotational mechanism"/>
    <property type="evidence" value="ECO:0007669"/>
    <property type="project" value="UniProtKB-UniRule"/>
</dbReference>
<dbReference type="Gene3D" id="3.30.2320.30">
    <property type="entry name" value="ATP synthase, E subunit, C-terminal"/>
    <property type="match status" value="1"/>
</dbReference>
<dbReference type="GO" id="GO:0046961">
    <property type="term" value="F:proton-transporting ATPase activity, rotational mechanism"/>
    <property type="evidence" value="ECO:0007669"/>
    <property type="project" value="InterPro"/>
</dbReference>
<dbReference type="EMBL" id="JRHO01000014">
    <property type="protein sequence ID" value="KGK97996.1"/>
    <property type="molecule type" value="Genomic_DNA"/>
</dbReference>
<dbReference type="InterPro" id="IPR002842">
    <property type="entry name" value="ATPase_V1_Esu"/>
</dbReference>
<evidence type="ECO:0000256" key="8">
    <source>
        <dbReference type="HAMAP-Rule" id="MF_00311"/>
    </source>
</evidence>
<dbReference type="GO" id="GO:0033178">
    <property type="term" value="C:proton-transporting two-sector ATPase complex, catalytic domain"/>
    <property type="evidence" value="ECO:0007669"/>
    <property type="project" value="InterPro"/>
</dbReference>
<comment type="function">
    <text evidence="8">Component of the A-type ATP synthase that produces ATP from ADP in the presence of a proton gradient across the membrane.</text>
</comment>
<dbReference type="SUPFAM" id="SSF160527">
    <property type="entry name" value="V-type ATPase subunit E-like"/>
    <property type="match status" value="1"/>
</dbReference>
<keyword evidence="3 8" id="KW-1003">Cell membrane</keyword>
<dbReference type="Proteomes" id="UP000029859">
    <property type="component" value="Unassembled WGS sequence"/>
</dbReference>
<dbReference type="InterPro" id="IPR038495">
    <property type="entry name" value="ATPase_E_C"/>
</dbReference>
<proteinExistence type="inferred from homology"/>
<protein>
    <recommendedName>
        <fullName evidence="8">A-type ATP synthase subunit E</fullName>
    </recommendedName>
</protein>
<keyword evidence="7 8" id="KW-0066">ATP synthesis</keyword>
<dbReference type="HAMAP" id="MF_00311">
    <property type="entry name" value="ATP_synth_E_arch"/>
    <property type="match status" value="1"/>
</dbReference>
<comment type="subunit">
    <text evidence="8">Has multiple subunits with at least A(3), B(3), C, D, E, F, H, I and proteolipid K(x).</text>
</comment>
<evidence type="ECO:0000256" key="2">
    <source>
        <dbReference type="ARBA" id="ARBA00022448"/>
    </source>
</evidence>
<keyword evidence="5 8" id="KW-0406">Ion transport</keyword>
<evidence type="ECO:0000313" key="10">
    <source>
        <dbReference type="Proteomes" id="UP000029859"/>
    </source>
</evidence>
<comment type="subcellular location">
    <subcellularLocation>
        <location evidence="8">Cell membrane</location>
        <topology evidence="8">Peripheral membrane protein</topology>
    </subcellularLocation>
</comment>
<evidence type="ECO:0000256" key="5">
    <source>
        <dbReference type="ARBA" id="ARBA00023065"/>
    </source>
</evidence>